<evidence type="ECO:0000313" key="3">
    <source>
        <dbReference type="Proteomes" id="UP000045842"/>
    </source>
</evidence>
<name>A0A654TLE7_MYCTX</name>
<dbReference type="AlphaFoldDB" id="A0A654TLE7"/>
<evidence type="ECO:0000313" key="1">
    <source>
        <dbReference type="EMBL" id="CFE48980.1"/>
    </source>
</evidence>
<gene>
    <name evidence="2" type="ORF">ERS007679_04481</name>
    <name evidence="1" type="ORF">ERS007681_04601</name>
</gene>
<evidence type="ECO:0000313" key="4">
    <source>
        <dbReference type="Proteomes" id="UP000048289"/>
    </source>
</evidence>
<organism evidence="1 4">
    <name type="scientific">Mycobacterium tuberculosis</name>
    <dbReference type="NCBI Taxonomy" id="1773"/>
    <lineage>
        <taxon>Bacteria</taxon>
        <taxon>Bacillati</taxon>
        <taxon>Actinomycetota</taxon>
        <taxon>Actinomycetes</taxon>
        <taxon>Mycobacteriales</taxon>
        <taxon>Mycobacteriaceae</taxon>
        <taxon>Mycobacterium</taxon>
        <taxon>Mycobacterium tuberculosis complex</taxon>
    </lineage>
</organism>
<reference evidence="3 4" key="1">
    <citation type="submission" date="2015-03" db="EMBL/GenBank/DDBJ databases">
        <authorList>
            <consortium name="Pathogen Informatics"/>
        </authorList>
    </citation>
    <scope>NUCLEOTIDE SEQUENCE [LARGE SCALE GENOMIC DNA]</scope>
    <source>
        <strain evidence="2 3">G09801536</strain>
        <strain evidence="1 4">G09901357</strain>
    </source>
</reference>
<protein>
    <submittedName>
        <fullName evidence="1">Uncharacterized protein</fullName>
    </submittedName>
</protein>
<dbReference type="Proteomes" id="UP000045842">
    <property type="component" value="Unassembled WGS sequence"/>
</dbReference>
<dbReference type="EMBL" id="CSAD01001168">
    <property type="protein sequence ID" value="COW92475.1"/>
    <property type="molecule type" value="Genomic_DNA"/>
</dbReference>
<sequence>MGHVVGAVAEVGQPQAAQRPLAFGDGLQVGQHLTRMELIGERVDHGHRRDRRHGVQPLLAEGSPDDGIDVAGQHLCGVLQGFVAAQLGAAAVDDDGMPAQLRDAQLEGEPGAGGVLVEDDRHPARPLQGTTANRVFLQLGRELEHLGLFGRGQIVVAQEMPDHGAPTARSRIAGKAATKPSSCASAMISGGANRMTSGAAALTR</sequence>
<dbReference type="Proteomes" id="UP000048289">
    <property type="component" value="Unassembled WGS sequence"/>
</dbReference>
<evidence type="ECO:0000313" key="2">
    <source>
        <dbReference type="EMBL" id="COW92475.1"/>
    </source>
</evidence>
<proteinExistence type="predicted"/>
<accession>A0A654TLE7</accession>
<dbReference type="EMBL" id="CFOE01001212">
    <property type="protein sequence ID" value="CFE48980.1"/>
    <property type="molecule type" value="Genomic_DNA"/>
</dbReference>